<evidence type="ECO:0000313" key="3">
    <source>
        <dbReference type="Proteomes" id="UP001209878"/>
    </source>
</evidence>
<comment type="caution">
    <text evidence="2">The sequence shown here is derived from an EMBL/GenBank/DDBJ whole genome shotgun (WGS) entry which is preliminary data.</text>
</comment>
<accession>A0AAD9KXM5</accession>
<evidence type="ECO:0000256" key="1">
    <source>
        <dbReference type="SAM" id="MobiDB-lite"/>
    </source>
</evidence>
<dbReference type="EMBL" id="JAODUO010000504">
    <property type="protein sequence ID" value="KAK2179234.1"/>
    <property type="molecule type" value="Genomic_DNA"/>
</dbReference>
<feature type="region of interest" description="Disordered" evidence="1">
    <location>
        <begin position="108"/>
        <end position="136"/>
    </location>
</feature>
<protein>
    <submittedName>
        <fullName evidence="2">Uncharacterized protein</fullName>
    </submittedName>
</protein>
<dbReference type="Proteomes" id="UP001209878">
    <property type="component" value="Unassembled WGS sequence"/>
</dbReference>
<dbReference type="AlphaFoldDB" id="A0AAD9KXM5"/>
<gene>
    <name evidence="2" type="ORF">NP493_504g03073</name>
</gene>
<proteinExistence type="predicted"/>
<organism evidence="2 3">
    <name type="scientific">Ridgeia piscesae</name>
    <name type="common">Tubeworm</name>
    <dbReference type="NCBI Taxonomy" id="27915"/>
    <lineage>
        <taxon>Eukaryota</taxon>
        <taxon>Metazoa</taxon>
        <taxon>Spiralia</taxon>
        <taxon>Lophotrochozoa</taxon>
        <taxon>Annelida</taxon>
        <taxon>Polychaeta</taxon>
        <taxon>Sedentaria</taxon>
        <taxon>Canalipalpata</taxon>
        <taxon>Sabellida</taxon>
        <taxon>Siboglinidae</taxon>
        <taxon>Ridgeia</taxon>
    </lineage>
</organism>
<keyword evidence="3" id="KW-1185">Reference proteome</keyword>
<name>A0AAD9KXM5_RIDPI</name>
<sequence length="173" mass="19200">MDCCCKGKGKTPFHYPDCRDDMRMYTTHFLLLDRSNVHSPTVLSQVPSIKTYFRIIGVSDDITHEVRIVKVNLADAVKAGAQLPRKQDLYVAKEMQITRVQSRMVSSRRMSTTVCPRSTHASGSEVECTKTSDPSPCTRGYLSRGAAFQPARHRVVGQSEVEVSCTSCHSGTS</sequence>
<evidence type="ECO:0000313" key="2">
    <source>
        <dbReference type="EMBL" id="KAK2179234.1"/>
    </source>
</evidence>
<reference evidence="2" key="1">
    <citation type="journal article" date="2023" name="Mol. Biol. Evol.">
        <title>Third-Generation Sequencing Reveals the Adaptive Role of the Epigenome in Three Deep-Sea Polychaetes.</title>
        <authorList>
            <person name="Perez M."/>
            <person name="Aroh O."/>
            <person name="Sun Y."/>
            <person name="Lan Y."/>
            <person name="Juniper S.K."/>
            <person name="Young C.R."/>
            <person name="Angers B."/>
            <person name="Qian P.Y."/>
        </authorList>
    </citation>
    <scope>NUCLEOTIDE SEQUENCE</scope>
    <source>
        <strain evidence="2">R07B-5</strain>
    </source>
</reference>